<dbReference type="SUPFAM" id="SSF52096">
    <property type="entry name" value="ClpP/crotonase"/>
    <property type="match status" value="1"/>
</dbReference>
<comment type="catalytic activity">
    <reaction evidence="4">
        <text>a (3S)-3-hydroxyacyl-CoA = a (2E)-enoyl-CoA + H2O</text>
        <dbReference type="Rhea" id="RHEA:16105"/>
        <dbReference type="ChEBI" id="CHEBI:15377"/>
        <dbReference type="ChEBI" id="CHEBI:57318"/>
        <dbReference type="ChEBI" id="CHEBI:58856"/>
        <dbReference type="EC" id="4.2.1.17"/>
    </reaction>
</comment>
<evidence type="ECO:0000256" key="2">
    <source>
        <dbReference type="ARBA" id="ARBA00005254"/>
    </source>
</evidence>
<dbReference type="EMBL" id="BAABFB010000024">
    <property type="protein sequence ID" value="GAA4475019.1"/>
    <property type="molecule type" value="Genomic_DNA"/>
</dbReference>
<dbReference type="Pfam" id="PF00378">
    <property type="entry name" value="ECH_1"/>
    <property type="match status" value="1"/>
</dbReference>
<organism evidence="7 8">
    <name type="scientific">Rhodococcus olei</name>
    <dbReference type="NCBI Taxonomy" id="2161675"/>
    <lineage>
        <taxon>Bacteria</taxon>
        <taxon>Bacillati</taxon>
        <taxon>Actinomycetota</taxon>
        <taxon>Actinomycetes</taxon>
        <taxon>Mycobacteriales</taxon>
        <taxon>Nocardiaceae</taxon>
        <taxon>Rhodococcus</taxon>
    </lineage>
</organism>
<dbReference type="PANTHER" id="PTHR43802:SF1">
    <property type="entry name" value="IP11341P-RELATED"/>
    <property type="match status" value="1"/>
</dbReference>
<evidence type="ECO:0000313" key="8">
    <source>
        <dbReference type="Proteomes" id="UP001501183"/>
    </source>
</evidence>
<dbReference type="InterPro" id="IPR029045">
    <property type="entry name" value="ClpP/crotonase-like_dom_sf"/>
</dbReference>
<evidence type="ECO:0000256" key="6">
    <source>
        <dbReference type="RuleBase" id="RU003707"/>
    </source>
</evidence>
<comment type="catalytic activity">
    <reaction evidence="5">
        <text>a 4-saturated-(3S)-3-hydroxyacyl-CoA = a (3E)-enoyl-CoA + H2O</text>
        <dbReference type="Rhea" id="RHEA:20724"/>
        <dbReference type="ChEBI" id="CHEBI:15377"/>
        <dbReference type="ChEBI" id="CHEBI:58521"/>
        <dbReference type="ChEBI" id="CHEBI:137480"/>
        <dbReference type="EC" id="4.2.1.17"/>
    </reaction>
</comment>
<keyword evidence="3" id="KW-0443">Lipid metabolism</keyword>
<name>A0ABP8NYT3_9NOCA</name>
<dbReference type="PROSITE" id="PS00166">
    <property type="entry name" value="ENOYL_COA_HYDRATASE"/>
    <property type="match status" value="1"/>
</dbReference>
<keyword evidence="8" id="KW-1185">Reference proteome</keyword>
<comment type="function">
    <text evidence="1">Could possibly oxidize fatty acids using specific components.</text>
</comment>
<dbReference type="Gene3D" id="3.90.226.10">
    <property type="entry name" value="2-enoyl-CoA Hydratase, Chain A, domain 1"/>
    <property type="match status" value="1"/>
</dbReference>
<evidence type="ECO:0000256" key="3">
    <source>
        <dbReference type="ARBA" id="ARBA00022832"/>
    </source>
</evidence>
<dbReference type="InterPro" id="IPR001753">
    <property type="entry name" value="Enoyl-CoA_hydra/iso"/>
</dbReference>
<keyword evidence="3" id="KW-0276">Fatty acid metabolism</keyword>
<proteinExistence type="inferred from homology"/>
<dbReference type="PANTHER" id="PTHR43802">
    <property type="entry name" value="ENOYL-COA HYDRATASE"/>
    <property type="match status" value="1"/>
</dbReference>
<dbReference type="CDD" id="cd06558">
    <property type="entry name" value="crotonase-like"/>
    <property type="match status" value="1"/>
</dbReference>
<evidence type="ECO:0000256" key="5">
    <source>
        <dbReference type="ARBA" id="ARBA00023717"/>
    </source>
</evidence>
<evidence type="ECO:0000256" key="1">
    <source>
        <dbReference type="ARBA" id="ARBA00002994"/>
    </source>
</evidence>
<evidence type="ECO:0000313" key="7">
    <source>
        <dbReference type="EMBL" id="GAA4475019.1"/>
    </source>
</evidence>
<dbReference type="RefSeq" id="WP_345342912.1">
    <property type="nucleotide sequence ID" value="NZ_BAABFB010000024.1"/>
</dbReference>
<protein>
    <submittedName>
        <fullName evidence="7">Enoyl-CoA hydratase</fullName>
    </submittedName>
</protein>
<gene>
    <name evidence="7" type="ORF">GCM10023094_11680</name>
</gene>
<sequence length="260" mass="28252">MSTEPAVTAQVDPDGVGLVRLNRPQVHNAIDHAMQNELAEILRDLDRRDDCGCVIITGAGTRAFCAGFDIDEMTALDQDQARVLSRSRDDWNAELLQLGVPMIAAINGLAYGAGSLLALACDVRLGTPATVFGFTAGAYGGVMYTSTLPLIVGHGKASEYLLMSTQVSSEEALSSGLLNRVVPAEQLLDESRRIAIRIASNPSQSMRATKRLLRTSVGRQFDERFALEIQAKRELIDDVPTQRVFSGFTERRKSTQEGPE</sequence>
<comment type="caution">
    <text evidence="7">The sequence shown here is derived from an EMBL/GenBank/DDBJ whole genome shotgun (WGS) entry which is preliminary data.</text>
</comment>
<reference evidence="8" key="1">
    <citation type="journal article" date="2019" name="Int. J. Syst. Evol. Microbiol.">
        <title>The Global Catalogue of Microorganisms (GCM) 10K type strain sequencing project: providing services to taxonomists for standard genome sequencing and annotation.</title>
        <authorList>
            <consortium name="The Broad Institute Genomics Platform"/>
            <consortium name="The Broad Institute Genome Sequencing Center for Infectious Disease"/>
            <person name="Wu L."/>
            <person name="Ma J."/>
        </authorList>
    </citation>
    <scope>NUCLEOTIDE SEQUENCE [LARGE SCALE GENOMIC DNA]</scope>
    <source>
        <strain evidence="8">JCM 32206</strain>
    </source>
</reference>
<comment type="similarity">
    <text evidence="2 6">Belongs to the enoyl-CoA hydratase/isomerase family.</text>
</comment>
<dbReference type="InterPro" id="IPR018376">
    <property type="entry name" value="Enoyl-CoA_hyd/isom_CS"/>
</dbReference>
<dbReference type="Proteomes" id="UP001501183">
    <property type="component" value="Unassembled WGS sequence"/>
</dbReference>
<accession>A0ABP8NYT3</accession>
<evidence type="ECO:0000256" key="4">
    <source>
        <dbReference type="ARBA" id="ARBA00023709"/>
    </source>
</evidence>